<gene>
    <name evidence="4" type="ORF">PGQ11_002807</name>
</gene>
<keyword evidence="5" id="KW-1185">Reference proteome</keyword>
<name>A0ABR2J351_9PEZI</name>
<feature type="domain" description="Zn(2)-C6 fungal-type" evidence="3">
    <location>
        <begin position="56"/>
        <end position="86"/>
    </location>
</feature>
<evidence type="ECO:0000313" key="5">
    <source>
        <dbReference type="Proteomes" id="UP001390339"/>
    </source>
</evidence>
<dbReference type="SMART" id="SM00066">
    <property type="entry name" value="GAL4"/>
    <property type="match status" value="1"/>
</dbReference>
<dbReference type="Gene3D" id="4.10.240.10">
    <property type="entry name" value="Zn(2)-C6 fungal-type DNA-binding domain"/>
    <property type="match status" value="1"/>
</dbReference>
<dbReference type="PANTHER" id="PTHR47256">
    <property type="entry name" value="ZN(II)2CYS6 TRANSCRIPTION FACTOR (EUROFUNG)-RELATED"/>
    <property type="match status" value="1"/>
</dbReference>
<dbReference type="EMBL" id="JAPCWZ010000003">
    <property type="protein sequence ID" value="KAK8872293.1"/>
    <property type="molecule type" value="Genomic_DNA"/>
</dbReference>
<dbReference type="SUPFAM" id="SSF57701">
    <property type="entry name" value="Zn2/Cys6 DNA-binding domain"/>
    <property type="match status" value="1"/>
</dbReference>
<dbReference type="PROSITE" id="PS50048">
    <property type="entry name" value="ZN2_CY6_FUNGAL_2"/>
    <property type="match status" value="1"/>
</dbReference>
<dbReference type="PANTHER" id="PTHR47256:SF1">
    <property type="entry name" value="ZN(II)2CYS6 TRANSCRIPTION FACTOR (EUROFUNG)"/>
    <property type="match status" value="1"/>
</dbReference>
<proteinExistence type="predicted"/>
<dbReference type="CDD" id="cd00067">
    <property type="entry name" value="GAL4"/>
    <property type="match status" value="1"/>
</dbReference>
<reference evidence="4 5" key="1">
    <citation type="journal article" date="2024" name="IMA Fungus">
        <title>Apiospora arundinis, a panoply of carbohydrate-active enzymes and secondary metabolites.</title>
        <authorList>
            <person name="Sorensen T."/>
            <person name="Petersen C."/>
            <person name="Muurmann A.T."/>
            <person name="Christiansen J.V."/>
            <person name="Brundto M.L."/>
            <person name="Overgaard C.K."/>
            <person name="Boysen A.T."/>
            <person name="Wollenberg R.D."/>
            <person name="Larsen T.O."/>
            <person name="Sorensen J.L."/>
            <person name="Nielsen K.L."/>
            <person name="Sondergaard T.E."/>
        </authorList>
    </citation>
    <scope>NUCLEOTIDE SEQUENCE [LARGE SCALE GENOMIC DNA]</scope>
    <source>
        <strain evidence="4 5">AAU 773</strain>
    </source>
</reference>
<feature type="compositionally biased region" description="Acidic residues" evidence="2">
    <location>
        <begin position="793"/>
        <end position="803"/>
    </location>
</feature>
<evidence type="ECO:0000313" key="4">
    <source>
        <dbReference type="EMBL" id="KAK8872293.1"/>
    </source>
</evidence>
<organism evidence="4 5">
    <name type="scientific">Apiospora arundinis</name>
    <dbReference type="NCBI Taxonomy" id="335852"/>
    <lineage>
        <taxon>Eukaryota</taxon>
        <taxon>Fungi</taxon>
        <taxon>Dikarya</taxon>
        <taxon>Ascomycota</taxon>
        <taxon>Pezizomycotina</taxon>
        <taxon>Sordariomycetes</taxon>
        <taxon>Xylariomycetidae</taxon>
        <taxon>Amphisphaeriales</taxon>
        <taxon>Apiosporaceae</taxon>
        <taxon>Apiospora</taxon>
    </lineage>
</organism>
<evidence type="ECO:0000256" key="1">
    <source>
        <dbReference type="ARBA" id="ARBA00023242"/>
    </source>
</evidence>
<keyword evidence="1" id="KW-0539">Nucleus</keyword>
<dbReference type="Pfam" id="PF00172">
    <property type="entry name" value="Zn_clus"/>
    <property type="match status" value="1"/>
</dbReference>
<dbReference type="InterPro" id="IPR001138">
    <property type="entry name" value="Zn2Cys6_DnaBD"/>
</dbReference>
<sequence length="850" mass="95802">MYSLLAIISEYQNPAHNSRKNAMSYKALAPRPAYGSNISEPTKPPHMKKKPSPKIACETCRSRKTACDAKRPACTKCTRKLLPCRYNSTGERLKQRVQDLQSSLDHHRDLINLLYETPEENIIQVMRDLRGAPAPLAYLASARGDLDITLRERRPSTYTSTAGSLQSQPRDDLECEEVTARYEIAYPALAPIPLSIIDLQPRFAIPTSKPGLDQPLSTFEGSVSSSQTTLLQTQPGTTNPLSNLTATLIARLRPSHQQDSTLPFGSEAASIYVDDRLHRLQIDYWTSVPISNEFAATVISIYLEVDHPFYGLFDADLFLTDLVNREITFCSPFLVSTLLSQTCYACSAIDVRTLALAHAFFQEAEMLYRAERMSDILPNSSALAIFSIVCSLQCREDLAFETQQLCRQMAKRMKLIGAADEDANRAHFSIMTPQMKVASAQVAWGLYNWMSLRTLFYEDKAISYPPILPIPGSPPEGRRQRTPDLVWPPHSLPRWMGCAFPALCTLWVLVQEIASVYFIDRGKPLIERVSLAFAESKYHRLLEWAATLKPELKRREQNTPIDTLIFHMYLHTIILTIFRPFLLGPQRDQKLRIFTSADSSPGTIYEASITQMKQIVLQHHLDYPGKLFPNFAFAGYIHLCSAIAGTASSINSNAMNKSQRREQQFYFDICMCHFQDAYLQHELALPVAQGLLYMALQSNLIRASKARKILNQFQERGEHHQHYSSLLLDPKMTRLSSPYTSTTATPPNMRAQIIINFELAVTDVGAAQAHSLVSKLEDSVLFEEFTNTMTMDTDSDDTSESSGDEEKNCQQNETENDHESSKQGAGDPVMGSSDYYWTPASDMCRDIDKF</sequence>
<evidence type="ECO:0000256" key="2">
    <source>
        <dbReference type="SAM" id="MobiDB-lite"/>
    </source>
</evidence>
<feature type="region of interest" description="Disordered" evidence="2">
    <location>
        <begin position="34"/>
        <end position="53"/>
    </location>
</feature>
<dbReference type="Proteomes" id="UP001390339">
    <property type="component" value="Unassembled WGS sequence"/>
</dbReference>
<comment type="caution">
    <text evidence="4">The sequence shown here is derived from an EMBL/GenBank/DDBJ whole genome shotgun (WGS) entry which is preliminary data.</text>
</comment>
<dbReference type="InterPro" id="IPR053187">
    <property type="entry name" value="Notoamide_regulator"/>
</dbReference>
<accession>A0ABR2J351</accession>
<feature type="region of interest" description="Disordered" evidence="2">
    <location>
        <begin position="787"/>
        <end position="850"/>
    </location>
</feature>
<dbReference type="CDD" id="cd12148">
    <property type="entry name" value="fungal_TF_MHR"/>
    <property type="match status" value="1"/>
</dbReference>
<dbReference type="InterPro" id="IPR036864">
    <property type="entry name" value="Zn2-C6_fun-type_DNA-bd_sf"/>
</dbReference>
<evidence type="ECO:0000259" key="3">
    <source>
        <dbReference type="PROSITE" id="PS50048"/>
    </source>
</evidence>
<protein>
    <submittedName>
        <fullName evidence="4">Conidial development fluffy</fullName>
    </submittedName>
</protein>
<dbReference type="PROSITE" id="PS00463">
    <property type="entry name" value="ZN2_CY6_FUNGAL_1"/>
    <property type="match status" value="1"/>
</dbReference>